<keyword evidence="2" id="KW-1185">Reference proteome</keyword>
<reference evidence="1" key="1">
    <citation type="submission" date="2022-11" db="EMBL/GenBank/DDBJ databases">
        <title>Genome Sequence of Boeremia exigua.</title>
        <authorList>
            <person name="Buettner E."/>
        </authorList>
    </citation>
    <scope>NUCLEOTIDE SEQUENCE</scope>
    <source>
        <strain evidence="1">CU02</strain>
    </source>
</reference>
<dbReference type="Proteomes" id="UP001153331">
    <property type="component" value="Unassembled WGS sequence"/>
</dbReference>
<organism evidence="1 2">
    <name type="scientific">Boeremia exigua</name>
    <dbReference type="NCBI Taxonomy" id="749465"/>
    <lineage>
        <taxon>Eukaryota</taxon>
        <taxon>Fungi</taxon>
        <taxon>Dikarya</taxon>
        <taxon>Ascomycota</taxon>
        <taxon>Pezizomycotina</taxon>
        <taxon>Dothideomycetes</taxon>
        <taxon>Pleosporomycetidae</taxon>
        <taxon>Pleosporales</taxon>
        <taxon>Pleosporineae</taxon>
        <taxon>Didymellaceae</taxon>
        <taxon>Boeremia</taxon>
    </lineage>
</organism>
<comment type="caution">
    <text evidence="1">The sequence shown here is derived from an EMBL/GenBank/DDBJ whole genome shotgun (WGS) entry which is preliminary data.</text>
</comment>
<dbReference type="EMBL" id="JAPHNI010000434">
    <property type="protein sequence ID" value="KAJ8111126.1"/>
    <property type="molecule type" value="Genomic_DNA"/>
</dbReference>
<accession>A0ACC2I7L4</accession>
<evidence type="ECO:0000313" key="1">
    <source>
        <dbReference type="EMBL" id="KAJ8111126.1"/>
    </source>
</evidence>
<proteinExistence type="predicted"/>
<protein>
    <submittedName>
        <fullName evidence="1">Uncharacterized protein</fullName>
    </submittedName>
</protein>
<gene>
    <name evidence="1" type="ORF">OPT61_g6205</name>
</gene>
<name>A0ACC2I7L4_9PLEO</name>
<sequence>MHEQRGAANTANLRRPSQGTRPLDVAVETAEVRGAGLRSMLGGPVENVARPAMLLSCAELRLPLVLPCLTQLQRAAGHTPCKRARRCGDWLHSREDDGRRAEQLAKLTIRPATSVSRRHPDRRESTIAPQDSPNLRKPGPKSFLALKADGMAGVRGADVNQGACHVRNVEQPASNGPLTQGAPGGRAMARDENSTAHEGYPEPCTT</sequence>
<evidence type="ECO:0000313" key="2">
    <source>
        <dbReference type="Proteomes" id="UP001153331"/>
    </source>
</evidence>